<gene>
    <name evidence="2" type="ORF">SAMN05444422_101699</name>
</gene>
<evidence type="ECO:0000256" key="1">
    <source>
        <dbReference type="SAM" id="MobiDB-lite"/>
    </source>
</evidence>
<protein>
    <recommendedName>
        <fullName evidence="4">CARDB protein</fullName>
    </recommendedName>
</protein>
<reference evidence="3" key="1">
    <citation type="submission" date="2016-10" db="EMBL/GenBank/DDBJ databases">
        <authorList>
            <person name="Varghese N."/>
            <person name="Submissions S."/>
        </authorList>
    </citation>
    <scope>NUCLEOTIDE SEQUENCE [LARGE SCALE GENOMIC DNA]</scope>
    <source>
        <strain evidence="3">DSM 13078</strain>
    </source>
</reference>
<dbReference type="EMBL" id="FOKW01000001">
    <property type="protein sequence ID" value="SFB74864.1"/>
    <property type="molecule type" value="Genomic_DNA"/>
</dbReference>
<sequence>MRRRKYLAAGGSLVATLAEGREAIARERPVRDVRTDDHADGDGSDVEARILETNAPVRGGSLLEATIEIENVGTTRVRPGIDLLYEGEHRWTIRTTVEAGERKTIDPVRFRTYPVESDDEVTVGVEVENGGDADERTATVLAVDPLHPDRTRPDRHLSVRPETSLLFEVLGLERDGDPSQWFVDHEHAGASMGPWYGAYYEREGADFWRTSFESPGTHEVAVAVFEDDEIRRATWSVEVTETGVEPPTVERSRPDEESLEVSRGEPTELQLDVAHPDGLLDRVVWWLGHADVVLDVTPVSGTTDTASYELESYCHGCPIVVWVVAENGSVASESPWVIDRVEDAPDAELGVTITETNDPVDAGEVLEVSARVENRTGETVTRDAELIVGHDPTLVDRASVTVGGGETETVDLEFETAVVRRTQTFPARVEIGDAADERTVEVIGTEDVGPSVTITGTNSPVRTGDVLEVTAELENSHSSTLTREVQLVVGHDPEVVETRTVTLEPGTTETIVLEFETALVEHDQEFPVRVETEGDADEVPVFVYVEGPPTLVRILDTNDPVATGDVLEVTAEVENLARSTATRDVDLVVGHDPTLVDTETVTLGGGETRTVVLEFETAFVRRTQTFPARVESGNDAAVRDVEVIGTEDLDVDVTITGSNDPVDAGEWLAVTAVVENRSAVAVTGEFEFVVGHDPTIEDRATVRLGPGGTTTLEMGFRTATVENDQTFPVRVESALASDERTVEVRGTDGEGA</sequence>
<keyword evidence="3" id="KW-1185">Reference proteome</keyword>
<dbReference type="Gene3D" id="2.60.40.10">
    <property type="entry name" value="Immunoglobulins"/>
    <property type="match status" value="2"/>
</dbReference>
<dbReference type="AlphaFoldDB" id="A0A1I1DJ49"/>
<organism evidence="2 3">
    <name type="scientific">Natronobacterium haloterrestre</name>
    <name type="common">Halobiforma haloterrestris</name>
    <dbReference type="NCBI Taxonomy" id="148448"/>
    <lineage>
        <taxon>Archaea</taxon>
        <taxon>Methanobacteriati</taxon>
        <taxon>Methanobacteriota</taxon>
        <taxon>Stenosarchaea group</taxon>
        <taxon>Halobacteria</taxon>
        <taxon>Halobacteriales</taxon>
        <taxon>Natrialbaceae</taxon>
        <taxon>Natronobacterium</taxon>
    </lineage>
</organism>
<evidence type="ECO:0000313" key="3">
    <source>
        <dbReference type="Proteomes" id="UP000199161"/>
    </source>
</evidence>
<feature type="region of interest" description="Disordered" evidence="1">
    <location>
        <begin position="242"/>
        <end position="265"/>
    </location>
</feature>
<dbReference type="RefSeq" id="WP_245757962.1">
    <property type="nucleotide sequence ID" value="NZ_FOKW01000001.1"/>
</dbReference>
<evidence type="ECO:0008006" key="4">
    <source>
        <dbReference type="Google" id="ProtNLM"/>
    </source>
</evidence>
<dbReference type="InterPro" id="IPR013783">
    <property type="entry name" value="Ig-like_fold"/>
</dbReference>
<feature type="compositionally biased region" description="Basic and acidic residues" evidence="1">
    <location>
        <begin position="248"/>
        <end position="265"/>
    </location>
</feature>
<name>A0A1I1DJ49_NATHA</name>
<evidence type="ECO:0000313" key="2">
    <source>
        <dbReference type="EMBL" id="SFB74864.1"/>
    </source>
</evidence>
<dbReference type="Proteomes" id="UP000199161">
    <property type="component" value="Unassembled WGS sequence"/>
</dbReference>
<accession>A0A1I1DJ49</accession>
<proteinExistence type="predicted"/>